<evidence type="ECO:0008006" key="3">
    <source>
        <dbReference type="Google" id="ProtNLM"/>
    </source>
</evidence>
<dbReference type="Proteomes" id="UP001230496">
    <property type="component" value="Chromosome"/>
</dbReference>
<dbReference type="Gene3D" id="3.40.630.30">
    <property type="match status" value="1"/>
</dbReference>
<evidence type="ECO:0000313" key="1">
    <source>
        <dbReference type="EMBL" id="WMN12316.1"/>
    </source>
</evidence>
<gene>
    <name evidence="1" type="ORF">QYS49_33195</name>
</gene>
<dbReference type="SUPFAM" id="SSF55729">
    <property type="entry name" value="Acyl-CoA N-acyltransferases (Nat)"/>
    <property type="match status" value="1"/>
</dbReference>
<evidence type="ECO:0000313" key="2">
    <source>
        <dbReference type="Proteomes" id="UP001230496"/>
    </source>
</evidence>
<protein>
    <recommendedName>
        <fullName evidence="3">N-acetyltransferase domain-containing protein</fullName>
    </recommendedName>
</protein>
<dbReference type="RefSeq" id="WP_308350285.1">
    <property type="nucleotide sequence ID" value="NZ_CP129971.1"/>
</dbReference>
<reference evidence="1 2" key="1">
    <citation type="submission" date="2023-08" db="EMBL/GenBank/DDBJ databases">
        <title>Comparative genomics and taxonomic characterization of three novel marine species of genus Marivirga.</title>
        <authorList>
            <person name="Muhammad N."/>
            <person name="Kim S.-G."/>
        </authorList>
    </citation>
    <scope>NUCLEOTIDE SEQUENCE [LARGE SCALE GENOMIC DNA]</scope>
    <source>
        <strain evidence="1 2">BDSF4-3</strain>
    </source>
</reference>
<dbReference type="EMBL" id="CP129971">
    <property type="protein sequence ID" value="WMN12316.1"/>
    <property type="molecule type" value="Genomic_DNA"/>
</dbReference>
<dbReference type="InterPro" id="IPR016181">
    <property type="entry name" value="Acyl_CoA_acyltransferase"/>
</dbReference>
<dbReference type="AlphaFoldDB" id="A0AA51RBJ9"/>
<keyword evidence="2" id="KW-1185">Reference proteome</keyword>
<organism evidence="1 2">
    <name type="scientific">Marivirga salinarum</name>
    <dbReference type="NCBI Taxonomy" id="3059078"/>
    <lineage>
        <taxon>Bacteria</taxon>
        <taxon>Pseudomonadati</taxon>
        <taxon>Bacteroidota</taxon>
        <taxon>Cytophagia</taxon>
        <taxon>Cytophagales</taxon>
        <taxon>Marivirgaceae</taxon>
        <taxon>Marivirga</taxon>
    </lineage>
</organism>
<name>A0AA51RBJ9_9BACT</name>
<sequence>MIKILPYEPQFEEGIKALCRIPVSGNISLALEREPSYLKGAYIQCENPEIYVAVDLEIQKVWAVFNVGSRKLWYQNQIISARYLCDLRIHPEKQQSSVLYQIIKKFRELTEKDVLPAQTVVFADNHKMLTIIEKLSQRKKVSQLPYYHFVGKLVTYMFGFNPPKKQTANLNIRRATDDDIENMQAFFDKEGSKTNFYPYYNFKELHKSYYSGLVINDFFLAFDEKQLVGVCGVWNQKEIKQTRILGYSNLYKLIKPIYNLLAPFVGNVKLPVKGSALNYLNLHSVLIKEKNPAIFQKLINHIEYVYKDQGYDYLLCSLSKEDSLQEVLKLRKRTRKIKGNYYLVNNGSSITEILKSKDFYLEGARI</sequence>
<dbReference type="KEGG" id="msaa:QYS49_33195"/>
<accession>A0AA51RBJ9</accession>
<proteinExistence type="predicted"/>